<feature type="compositionally biased region" description="Acidic residues" evidence="1">
    <location>
        <begin position="34"/>
        <end position="43"/>
    </location>
</feature>
<feature type="compositionally biased region" description="Acidic residues" evidence="1">
    <location>
        <begin position="86"/>
        <end position="127"/>
    </location>
</feature>
<organism evidence="2 3">
    <name type="scientific">Blepharisma stoltei</name>
    <dbReference type="NCBI Taxonomy" id="1481888"/>
    <lineage>
        <taxon>Eukaryota</taxon>
        <taxon>Sar</taxon>
        <taxon>Alveolata</taxon>
        <taxon>Ciliophora</taxon>
        <taxon>Postciliodesmatophora</taxon>
        <taxon>Heterotrichea</taxon>
        <taxon>Heterotrichida</taxon>
        <taxon>Blepharismidae</taxon>
        <taxon>Blepharisma</taxon>
    </lineage>
</organism>
<gene>
    <name evidence="2" type="ORF">BSTOLATCC_MIC20823</name>
</gene>
<sequence length="141" mass="15558">MSGERKEPTPAKRTTQANGKNEPKPAKKAKILEEAGESSDEDFAPNASESSEEEPPLLSDEGEHGEDEDFDLAGYIKFRERHTEEQEGSSEEELEENASEESESEGEGEEEPESSAEESEEYEDSSSEGEKPKKSNGKKTN</sequence>
<accession>A0AAU9IV00</accession>
<feature type="compositionally biased region" description="Basic and acidic residues" evidence="1">
    <location>
        <begin position="21"/>
        <end position="33"/>
    </location>
</feature>
<dbReference type="EMBL" id="CAJZBQ010000020">
    <property type="protein sequence ID" value="CAG9318349.1"/>
    <property type="molecule type" value="Genomic_DNA"/>
</dbReference>
<evidence type="ECO:0000313" key="3">
    <source>
        <dbReference type="Proteomes" id="UP001162131"/>
    </source>
</evidence>
<comment type="caution">
    <text evidence="2">The sequence shown here is derived from an EMBL/GenBank/DDBJ whole genome shotgun (WGS) entry which is preliminary data.</text>
</comment>
<keyword evidence="3" id="KW-1185">Reference proteome</keyword>
<evidence type="ECO:0000313" key="2">
    <source>
        <dbReference type="EMBL" id="CAG9318349.1"/>
    </source>
</evidence>
<proteinExistence type="predicted"/>
<evidence type="ECO:0000256" key="1">
    <source>
        <dbReference type="SAM" id="MobiDB-lite"/>
    </source>
</evidence>
<feature type="region of interest" description="Disordered" evidence="1">
    <location>
        <begin position="1"/>
        <end position="141"/>
    </location>
</feature>
<reference evidence="2" key="1">
    <citation type="submission" date="2021-09" db="EMBL/GenBank/DDBJ databases">
        <authorList>
            <consortium name="AG Swart"/>
            <person name="Singh M."/>
            <person name="Singh A."/>
            <person name="Seah K."/>
            <person name="Emmerich C."/>
        </authorList>
    </citation>
    <scope>NUCLEOTIDE SEQUENCE</scope>
    <source>
        <strain evidence="2">ATCC30299</strain>
    </source>
</reference>
<protein>
    <submittedName>
        <fullName evidence="2">Uncharacterized protein</fullName>
    </submittedName>
</protein>
<feature type="compositionally biased region" description="Basic and acidic residues" evidence="1">
    <location>
        <begin position="1"/>
        <end position="10"/>
    </location>
</feature>
<dbReference type="Proteomes" id="UP001162131">
    <property type="component" value="Unassembled WGS sequence"/>
</dbReference>
<name>A0AAU9IV00_9CILI</name>
<dbReference type="AlphaFoldDB" id="A0AAU9IV00"/>